<feature type="domain" description="TELO2 ARM repeat" evidence="2">
    <location>
        <begin position="121"/>
        <end position="210"/>
    </location>
</feature>
<feature type="compositionally biased region" description="Basic and acidic residues" evidence="1">
    <location>
        <begin position="339"/>
        <end position="348"/>
    </location>
</feature>
<name>A0AAD3DFK0_9CHLO</name>
<dbReference type="Pfam" id="PF25320">
    <property type="entry name" value="TELO2_ARM"/>
    <property type="match status" value="1"/>
</dbReference>
<reference evidence="3 4" key="1">
    <citation type="journal article" date="2021" name="Sci. Rep.">
        <title>Genome sequencing of the multicellular alga Astrephomene provides insights into convergent evolution of germ-soma differentiation.</title>
        <authorList>
            <person name="Yamashita S."/>
            <person name="Yamamoto K."/>
            <person name="Matsuzaki R."/>
            <person name="Suzuki S."/>
            <person name="Yamaguchi H."/>
            <person name="Hirooka S."/>
            <person name="Minakuchi Y."/>
            <person name="Miyagishima S."/>
            <person name="Kawachi M."/>
            <person name="Toyoda A."/>
            <person name="Nozaki H."/>
        </authorList>
    </citation>
    <scope>NUCLEOTIDE SEQUENCE [LARGE SCALE GENOMIC DNA]</scope>
    <source>
        <strain evidence="3 4">NIES-4017</strain>
    </source>
</reference>
<evidence type="ECO:0000313" key="4">
    <source>
        <dbReference type="Proteomes" id="UP001054857"/>
    </source>
</evidence>
<dbReference type="GO" id="GO:0051879">
    <property type="term" value="F:Hsp90 protein binding"/>
    <property type="evidence" value="ECO:0007669"/>
    <property type="project" value="TreeGrafter"/>
</dbReference>
<dbReference type="GO" id="GO:0005829">
    <property type="term" value="C:cytosol"/>
    <property type="evidence" value="ECO:0007669"/>
    <property type="project" value="TreeGrafter"/>
</dbReference>
<feature type="region of interest" description="Disordered" evidence="1">
    <location>
        <begin position="229"/>
        <end position="360"/>
    </location>
</feature>
<organism evidence="3 4">
    <name type="scientific">Astrephomene gubernaculifera</name>
    <dbReference type="NCBI Taxonomy" id="47775"/>
    <lineage>
        <taxon>Eukaryota</taxon>
        <taxon>Viridiplantae</taxon>
        <taxon>Chlorophyta</taxon>
        <taxon>core chlorophytes</taxon>
        <taxon>Chlorophyceae</taxon>
        <taxon>CS clade</taxon>
        <taxon>Chlamydomonadales</taxon>
        <taxon>Astrephomenaceae</taxon>
        <taxon>Astrephomene</taxon>
    </lineage>
</organism>
<proteinExistence type="predicted"/>
<dbReference type="PANTHER" id="PTHR15830">
    <property type="entry name" value="TELOMERE LENGTH REGULATION PROTEIN TEL2 FAMILY MEMBER"/>
    <property type="match status" value="1"/>
</dbReference>
<dbReference type="InterPro" id="IPR051970">
    <property type="entry name" value="TEL2_Regulation"/>
</dbReference>
<protein>
    <recommendedName>
        <fullName evidence="2">TELO2 ARM repeat domain-containing protein</fullName>
    </recommendedName>
</protein>
<feature type="compositionally biased region" description="Acidic residues" evidence="1">
    <location>
        <begin position="298"/>
        <end position="314"/>
    </location>
</feature>
<dbReference type="InterPro" id="IPR057348">
    <property type="entry name" value="TELO2_ARM"/>
</dbReference>
<accession>A0AAD3DFK0</accession>
<keyword evidence="4" id="KW-1185">Reference proteome</keyword>
<dbReference type="GO" id="GO:0042162">
    <property type="term" value="F:telomeric DNA binding"/>
    <property type="evidence" value="ECO:0007669"/>
    <property type="project" value="TreeGrafter"/>
</dbReference>
<evidence type="ECO:0000313" key="3">
    <source>
        <dbReference type="EMBL" id="GFR40901.1"/>
    </source>
</evidence>
<sequence>VEMTADASSPDVDEKSGDAGTLAKQQRREQRQRQQQEEQQRQRHELLGLSPPLPPAATAAAVTALLWLLPPHLASHPAISHTLTHHLLIPLHRAPLPYDALQLLTALLPAAYPAVQPASAAASLAAAWSDAASVTRTSVQHQAYLGQGLLLLLSHMDRAGLEGTPGLLGGLLAGVSARLGSPLAVTQRQAMRLGRGFSRVLDPGSELFGDMGELGLGAEELWPGALPRQIAWRPPPTSATTTTASPPADAPGAAAADDTSRLANTTAATSPTTRLTAKAAAVQSEGREGAKEGRGRGDDDDDDVSRDASEEGDDGSVHTATDSDDDIEEEEEGDEDDGELRPMGRPEELEGDPAADSWRRCEAGSLQLRRLAGALRNQEDVGGVLQA</sequence>
<gene>
    <name evidence="3" type="ORF">Agub_g1556</name>
</gene>
<feature type="non-terminal residue" evidence="3">
    <location>
        <position position="387"/>
    </location>
</feature>
<dbReference type="PANTHER" id="PTHR15830:SF10">
    <property type="entry name" value="TELOMERE LENGTH REGULATION PROTEIN TEL2 HOMOLOG"/>
    <property type="match status" value="1"/>
</dbReference>
<dbReference type="AlphaFoldDB" id="A0AAD3DFK0"/>
<feature type="region of interest" description="Disordered" evidence="1">
    <location>
        <begin position="1"/>
        <end position="42"/>
    </location>
</feature>
<feature type="compositionally biased region" description="Basic and acidic residues" evidence="1">
    <location>
        <begin position="285"/>
        <end position="297"/>
    </location>
</feature>
<feature type="compositionally biased region" description="Basic and acidic residues" evidence="1">
    <location>
        <begin position="26"/>
        <end position="42"/>
    </location>
</feature>
<feature type="non-terminal residue" evidence="3">
    <location>
        <position position="1"/>
    </location>
</feature>
<dbReference type="EMBL" id="BMAR01000001">
    <property type="protein sequence ID" value="GFR40901.1"/>
    <property type="molecule type" value="Genomic_DNA"/>
</dbReference>
<feature type="compositionally biased region" description="Low complexity" evidence="1">
    <location>
        <begin position="238"/>
        <end position="277"/>
    </location>
</feature>
<evidence type="ECO:0000259" key="2">
    <source>
        <dbReference type="Pfam" id="PF25320"/>
    </source>
</evidence>
<comment type="caution">
    <text evidence="3">The sequence shown here is derived from an EMBL/GenBank/DDBJ whole genome shotgun (WGS) entry which is preliminary data.</text>
</comment>
<feature type="compositionally biased region" description="Acidic residues" evidence="1">
    <location>
        <begin position="322"/>
        <end position="338"/>
    </location>
</feature>
<dbReference type="Proteomes" id="UP001054857">
    <property type="component" value="Unassembled WGS sequence"/>
</dbReference>
<dbReference type="GO" id="GO:0051083">
    <property type="term" value="P:'de novo' cotranslational protein folding"/>
    <property type="evidence" value="ECO:0007669"/>
    <property type="project" value="TreeGrafter"/>
</dbReference>
<evidence type="ECO:0000256" key="1">
    <source>
        <dbReference type="SAM" id="MobiDB-lite"/>
    </source>
</evidence>